<dbReference type="EMBL" id="JANBOI010000075">
    <property type="protein sequence ID" value="KAJ1734430.1"/>
    <property type="molecule type" value="Genomic_DNA"/>
</dbReference>
<evidence type="ECO:0000256" key="8">
    <source>
        <dbReference type="ARBA" id="ARBA00022741"/>
    </source>
</evidence>
<dbReference type="OrthoDB" id="5515486at2759"/>
<evidence type="ECO:0000256" key="5">
    <source>
        <dbReference type="ARBA" id="ARBA00022490"/>
    </source>
</evidence>
<dbReference type="GO" id="GO:0070095">
    <property type="term" value="F:fructose-6-phosphate binding"/>
    <property type="evidence" value="ECO:0007669"/>
    <property type="project" value="TreeGrafter"/>
</dbReference>
<dbReference type="GO" id="GO:0030388">
    <property type="term" value="P:fructose 1,6-bisphosphate metabolic process"/>
    <property type="evidence" value="ECO:0007669"/>
    <property type="project" value="TreeGrafter"/>
</dbReference>
<keyword evidence="10" id="KW-0067">ATP-binding</keyword>
<reference evidence="15" key="1">
    <citation type="submission" date="2022-07" db="EMBL/GenBank/DDBJ databases">
        <title>Phylogenomic reconstructions and comparative analyses of Kickxellomycotina fungi.</title>
        <authorList>
            <person name="Reynolds N.K."/>
            <person name="Stajich J.E."/>
            <person name="Barry K."/>
            <person name="Grigoriev I.V."/>
            <person name="Crous P."/>
            <person name="Smith M.E."/>
        </authorList>
    </citation>
    <scope>NUCLEOTIDE SEQUENCE</scope>
    <source>
        <strain evidence="15">BCRC 34381</strain>
    </source>
</reference>
<accession>A0A9W7YAN6</accession>
<dbReference type="Pfam" id="PF00365">
    <property type="entry name" value="PFK"/>
    <property type="match status" value="1"/>
</dbReference>
<keyword evidence="7" id="KW-0479">Metal-binding</keyword>
<evidence type="ECO:0000313" key="16">
    <source>
        <dbReference type="Proteomes" id="UP001143981"/>
    </source>
</evidence>
<dbReference type="Gene3D" id="3.10.180.10">
    <property type="entry name" value="2,3-Dihydroxybiphenyl 1,2-Dioxygenase, domain 1"/>
    <property type="match status" value="1"/>
</dbReference>
<dbReference type="GO" id="GO:0046872">
    <property type="term" value="F:metal ion binding"/>
    <property type="evidence" value="ECO:0007669"/>
    <property type="project" value="UniProtKB-KW"/>
</dbReference>
<dbReference type="GO" id="GO:0061621">
    <property type="term" value="P:canonical glycolysis"/>
    <property type="evidence" value="ECO:0007669"/>
    <property type="project" value="TreeGrafter"/>
</dbReference>
<keyword evidence="9" id="KW-0418">Kinase</keyword>
<dbReference type="GO" id="GO:0042802">
    <property type="term" value="F:identical protein binding"/>
    <property type="evidence" value="ECO:0007669"/>
    <property type="project" value="TreeGrafter"/>
</dbReference>
<dbReference type="Proteomes" id="UP001143981">
    <property type="component" value="Unassembled WGS sequence"/>
</dbReference>
<keyword evidence="8" id="KW-0547">Nucleotide-binding</keyword>
<dbReference type="GO" id="GO:0003872">
    <property type="term" value="F:6-phosphofructokinase activity"/>
    <property type="evidence" value="ECO:0007669"/>
    <property type="project" value="UniProtKB-EC"/>
</dbReference>
<organism evidence="15 16">
    <name type="scientific">Coemansia biformis</name>
    <dbReference type="NCBI Taxonomy" id="1286918"/>
    <lineage>
        <taxon>Eukaryota</taxon>
        <taxon>Fungi</taxon>
        <taxon>Fungi incertae sedis</taxon>
        <taxon>Zoopagomycota</taxon>
        <taxon>Kickxellomycotina</taxon>
        <taxon>Kickxellomycetes</taxon>
        <taxon>Kickxellales</taxon>
        <taxon>Kickxellaceae</taxon>
        <taxon>Coemansia</taxon>
    </lineage>
</organism>
<evidence type="ECO:0000256" key="13">
    <source>
        <dbReference type="ARBA" id="ARBA00048070"/>
    </source>
</evidence>
<evidence type="ECO:0000256" key="4">
    <source>
        <dbReference type="ARBA" id="ARBA00012055"/>
    </source>
</evidence>
<keyword evidence="11" id="KW-0460">Magnesium</keyword>
<dbReference type="GO" id="GO:0006002">
    <property type="term" value="P:fructose 6-phosphate metabolic process"/>
    <property type="evidence" value="ECO:0007669"/>
    <property type="project" value="InterPro"/>
</dbReference>
<dbReference type="PANTHER" id="PTHR13697:SF4">
    <property type="entry name" value="ATP-DEPENDENT 6-PHOSPHOFRUCTOKINASE"/>
    <property type="match status" value="1"/>
</dbReference>
<dbReference type="InterPro" id="IPR029068">
    <property type="entry name" value="Glyas_Bleomycin-R_OHBP_Dase"/>
</dbReference>
<gene>
    <name evidence="15" type="primary">PFK1_1</name>
    <name evidence="15" type="ORF">LPJ61_001079</name>
</gene>
<evidence type="ECO:0000256" key="3">
    <source>
        <dbReference type="ARBA" id="ARBA00004679"/>
    </source>
</evidence>
<dbReference type="GO" id="GO:0048029">
    <property type="term" value="F:monosaccharide binding"/>
    <property type="evidence" value="ECO:0007669"/>
    <property type="project" value="TreeGrafter"/>
</dbReference>
<dbReference type="GO" id="GO:0016208">
    <property type="term" value="F:AMP binding"/>
    <property type="evidence" value="ECO:0007669"/>
    <property type="project" value="TreeGrafter"/>
</dbReference>
<dbReference type="GO" id="GO:0005739">
    <property type="term" value="C:mitochondrion"/>
    <property type="evidence" value="ECO:0007669"/>
    <property type="project" value="TreeGrafter"/>
</dbReference>
<sequence>MSSSSGDSGVAFSHIVLVAKCSESFEAVVEFYSSLGLSTVRAATHEKAQKDIGHRGCIVSETWLHLFASRPESNITLRIVLADGEAAQRSSAAGDIRICLAAPDVKCIKEVLQAAGHAFTVHPDPVLPVDRIVTHDPLGTEVVFTPNVNTFSIPSSPEVKPIRQERDLAMPELELPFDGVRKNIGILTSGGDAQGMNPCVRAVVRMAIARRCRPFFIYEGYQGLVDGGDKIREAKWADVSGFLTRGGTMIGTARCKAFREVEGRRTGVHNLIKHGIDALVVIGGDGSLTGADRLRAEWPDHVAALGRDGRITAAEADKYRTLMIVGMVGSIDNDLASTDMTIGACSALERFCE</sequence>
<feature type="domain" description="Phosphofructokinase" evidence="14">
    <location>
        <begin position="183"/>
        <end position="353"/>
    </location>
</feature>
<comment type="caution">
    <text evidence="15">The sequence shown here is derived from an EMBL/GenBank/DDBJ whole genome shotgun (WGS) entry which is preliminary data.</text>
</comment>
<proteinExistence type="predicted"/>
<keyword evidence="12" id="KW-0324">Glycolysis</keyword>
<comment type="subcellular location">
    <subcellularLocation>
        <location evidence="2">Cytoplasm</location>
    </subcellularLocation>
</comment>
<evidence type="ECO:0000256" key="2">
    <source>
        <dbReference type="ARBA" id="ARBA00004496"/>
    </source>
</evidence>
<evidence type="ECO:0000256" key="11">
    <source>
        <dbReference type="ARBA" id="ARBA00022842"/>
    </source>
</evidence>
<name>A0A9W7YAN6_9FUNG</name>
<dbReference type="SUPFAM" id="SSF53784">
    <property type="entry name" value="Phosphofructokinase"/>
    <property type="match status" value="1"/>
</dbReference>
<comment type="cofactor">
    <cofactor evidence="1">
        <name>Mg(2+)</name>
        <dbReference type="ChEBI" id="CHEBI:18420"/>
    </cofactor>
</comment>
<evidence type="ECO:0000259" key="14">
    <source>
        <dbReference type="Pfam" id="PF00365"/>
    </source>
</evidence>
<evidence type="ECO:0000313" key="15">
    <source>
        <dbReference type="EMBL" id="KAJ1734430.1"/>
    </source>
</evidence>
<dbReference type="InterPro" id="IPR022953">
    <property type="entry name" value="ATP_PFK"/>
</dbReference>
<dbReference type="AlphaFoldDB" id="A0A9W7YAN6"/>
<dbReference type="SUPFAM" id="SSF54593">
    <property type="entry name" value="Glyoxalase/Bleomycin resistance protein/Dihydroxybiphenyl dioxygenase"/>
    <property type="match status" value="1"/>
</dbReference>
<evidence type="ECO:0000256" key="12">
    <source>
        <dbReference type="ARBA" id="ARBA00023152"/>
    </source>
</evidence>
<dbReference type="GO" id="GO:0005524">
    <property type="term" value="F:ATP binding"/>
    <property type="evidence" value="ECO:0007669"/>
    <property type="project" value="UniProtKB-KW"/>
</dbReference>
<dbReference type="Gene3D" id="3.40.50.450">
    <property type="match status" value="1"/>
</dbReference>
<dbReference type="GO" id="GO:0005945">
    <property type="term" value="C:6-phosphofructokinase complex"/>
    <property type="evidence" value="ECO:0007669"/>
    <property type="project" value="TreeGrafter"/>
</dbReference>
<dbReference type="PANTHER" id="PTHR13697">
    <property type="entry name" value="PHOSPHOFRUCTOKINASE"/>
    <property type="match status" value="1"/>
</dbReference>
<evidence type="ECO:0000256" key="7">
    <source>
        <dbReference type="ARBA" id="ARBA00022723"/>
    </source>
</evidence>
<evidence type="ECO:0000256" key="1">
    <source>
        <dbReference type="ARBA" id="ARBA00001946"/>
    </source>
</evidence>
<dbReference type="PRINTS" id="PR00476">
    <property type="entry name" value="PHFRCTKINASE"/>
</dbReference>
<keyword evidence="5" id="KW-0963">Cytoplasm</keyword>
<evidence type="ECO:0000256" key="6">
    <source>
        <dbReference type="ARBA" id="ARBA00022679"/>
    </source>
</evidence>
<keyword evidence="6 15" id="KW-0808">Transferase</keyword>
<protein>
    <recommendedName>
        <fullName evidence="4">6-phosphofructokinase</fullName>
        <ecNumber evidence="4">2.7.1.11</ecNumber>
    </recommendedName>
</protein>
<dbReference type="InterPro" id="IPR000023">
    <property type="entry name" value="Phosphofructokinase_dom"/>
</dbReference>
<comment type="pathway">
    <text evidence="3">Carbohydrate degradation; glycolysis; D-glyceraldehyde 3-phosphate and glycerone phosphate from D-glucose: step 3/4.</text>
</comment>
<keyword evidence="16" id="KW-1185">Reference proteome</keyword>
<evidence type="ECO:0000256" key="10">
    <source>
        <dbReference type="ARBA" id="ARBA00022840"/>
    </source>
</evidence>
<dbReference type="EC" id="2.7.1.11" evidence="4"/>
<comment type="catalytic activity">
    <reaction evidence="13">
        <text>beta-D-fructose 6-phosphate + ATP = beta-D-fructose 1,6-bisphosphate + ADP + H(+)</text>
        <dbReference type="Rhea" id="RHEA:16109"/>
        <dbReference type="ChEBI" id="CHEBI:15378"/>
        <dbReference type="ChEBI" id="CHEBI:30616"/>
        <dbReference type="ChEBI" id="CHEBI:32966"/>
        <dbReference type="ChEBI" id="CHEBI:57634"/>
        <dbReference type="ChEBI" id="CHEBI:456216"/>
        <dbReference type="EC" id="2.7.1.11"/>
    </reaction>
</comment>
<dbReference type="InterPro" id="IPR035966">
    <property type="entry name" value="PKF_sf"/>
</dbReference>
<evidence type="ECO:0000256" key="9">
    <source>
        <dbReference type="ARBA" id="ARBA00022777"/>
    </source>
</evidence>